<organism evidence="2 3">
    <name type="scientific">Pleurotus ostreatus (strain PC15)</name>
    <name type="common">Oyster mushroom</name>
    <dbReference type="NCBI Taxonomy" id="1137138"/>
    <lineage>
        <taxon>Eukaryota</taxon>
        <taxon>Fungi</taxon>
        <taxon>Dikarya</taxon>
        <taxon>Basidiomycota</taxon>
        <taxon>Agaricomycotina</taxon>
        <taxon>Agaricomycetes</taxon>
        <taxon>Agaricomycetidae</taxon>
        <taxon>Agaricales</taxon>
        <taxon>Pleurotineae</taxon>
        <taxon>Pleurotaceae</taxon>
        <taxon>Pleurotus</taxon>
    </lineage>
</organism>
<proteinExistence type="predicted"/>
<dbReference type="EMBL" id="KL198014">
    <property type="protein sequence ID" value="KDQ22048.1"/>
    <property type="molecule type" value="Genomic_DNA"/>
</dbReference>
<evidence type="ECO:0000313" key="3">
    <source>
        <dbReference type="Proteomes" id="UP000027073"/>
    </source>
</evidence>
<evidence type="ECO:0000256" key="1">
    <source>
        <dbReference type="SAM" id="MobiDB-lite"/>
    </source>
</evidence>
<dbReference type="AlphaFoldDB" id="A0A067N1Z8"/>
<name>A0A067N1Z8_PLEO1</name>
<feature type="region of interest" description="Disordered" evidence="1">
    <location>
        <begin position="18"/>
        <end position="38"/>
    </location>
</feature>
<accession>A0A067N1Z8</accession>
<dbReference type="VEuPathDB" id="FungiDB:PLEOSDRAFT_1109169"/>
<dbReference type="HOGENOM" id="CLU_1289408_0_0_1"/>
<evidence type="ECO:0000313" key="2">
    <source>
        <dbReference type="EMBL" id="KDQ22048.1"/>
    </source>
</evidence>
<feature type="compositionally biased region" description="Low complexity" evidence="1">
    <location>
        <begin position="72"/>
        <end position="82"/>
    </location>
</feature>
<gene>
    <name evidence="2" type="ORF">PLEOSDRAFT_1109169</name>
</gene>
<protein>
    <submittedName>
        <fullName evidence="2">Uncharacterized protein</fullName>
    </submittedName>
</protein>
<sequence length="214" mass="22900">MGSPALNGLNVQPRLFCSLSQPGNATTPDKSSPRQIPSQTWTTAAGSLNVDNGRPWTAAGHERSVVSRSHFPSPSSPLSPHLTPDDLLDSLGTTRAIESGKSTHIWPVLTAQTSTAFHKPCHTMNTAQSLVMGHNMQPTHKHAANTPYGHPTRPDAQAGANTFFNIQNRHARPGKCCSSQNGSGNEGGEWEATNKYKWANANGVMEKRSTQNGG</sequence>
<reference evidence="3" key="1">
    <citation type="journal article" date="2014" name="Proc. Natl. Acad. Sci. U.S.A.">
        <title>Extensive sampling of basidiomycete genomes demonstrates inadequacy of the white-rot/brown-rot paradigm for wood decay fungi.</title>
        <authorList>
            <person name="Riley R."/>
            <person name="Salamov A.A."/>
            <person name="Brown D.W."/>
            <person name="Nagy L.G."/>
            <person name="Floudas D."/>
            <person name="Held B.W."/>
            <person name="Levasseur A."/>
            <person name="Lombard V."/>
            <person name="Morin E."/>
            <person name="Otillar R."/>
            <person name="Lindquist E.A."/>
            <person name="Sun H."/>
            <person name="LaButti K.M."/>
            <person name="Schmutz J."/>
            <person name="Jabbour D."/>
            <person name="Luo H."/>
            <person name="Baker S.E."/>
            <person name="Pisabarro A.G."/>
            <person name="Walton J.D."/>
            <person name="Blanchette R.A."/>
            <person name="Henrissat B."/>
            <person name="Martin F."/>
            <person name="Cullen D."/>
            <person name="Hibbett D.S."/>
            <person name="Grigoriev I.V."/>
        </authorList>
    </citation>
    <scope>NUCLEOTIDE SEQUENCE [LARGE SCALE GENOMIC DNA]</scope>
    <source>
        <strain evidence="3">PC15</strain>
    </source>
</reference>
<dbReference type="Proteomes" id="UP000027073">
    <property type="component" value="Unassembled WGS sequence"/>
</dbReference>
<feature type="region of interest" description="Disordered" evidence="1">
    <location>
        <begin position="62"/>
        <end position="89"/>
    </location>
</feature>
<dbReference type="InParanoid" id="A0A067N1Z8"/>